<comment type="caution">
    <text evidence="1">The sequence shown here is derived from an EMBL/GenBank/DDBJ whole genome shotgun (WGS) entry which is preliminary data.</text>
</comment>
<gene>
    <name evidence="1" type="ORF">Tci_861268</name>
</gene>
<keyword evidence="1" id="KW-0695">RNA-directed DNA polymerase</keyword>
<proteinExistence type="predicted"/>
<accession>A0A699RVB7</accession>
<feature type="non-terminal residue" evidence="1">
    <location>
        <position position="1"/>
    </location>
</feature>
<evidence type="ECO:0000313" key="1">
    <source>
        <dbReference type="EMBL" id="GFC89298.1"/>
    </source>
</evidence>
<keyword evidence="1" id="KW-0548">Nucleotidyltransferase</keyword>
<reference evidence="1" key="1">
    <citation type="journal article" date="2019" name="Sci. Rep.">
        <title>Draft genome of Tanacetum cinerariifolium, the natural source of mosquito coil.</title>
        <authorList>
            <person name="Yamashiro T."/>
            <person name="Shiraishi A."/>
            <person name="Satake H."/>
            <person name="Nakayama K."/>
        </authorList>
    </citation>
    <scope>NUCLEOTIDE SEQUENCE</scope>
</reference>
<dbReference type="Pfam" id="PF08284">
    <property type="entry name" value="RVP_2"/>
    <property type="match status" value="1"/>
</dbReference>
<protein>
    <submittedName>
        <fullName evidence="1">Reverse transcriptase domain-containing protein</fullName>
    </submittedName>
</protein>
<feature type="non-terminal residue" evidence="1">
    <location>
        <position position="135"/>
    </location>
</feature>
<dbReference type="AlphaFoldDB" id="A0A699RVB7"/>
<name>A0A699RVB7_TANCI</name>
<sequence>KPKEKTLSTVNEARGKAYMLEGGEANLDSNVVTADKRVAESNTVLRGCTLGLLGHPFNIDPLPIELGSFDVIVDMDWLANHHTVIVCDEKIVWIPYGDEVLIEQGDRSGKEKKSKLSIISCTKTQKYIKKGCQTF</sequence>
<organism evidence="1">
    <name type="scientific">Tanacetum cinerariifolium</name>
    <name type="common">Dalmatian daisy</name>
    <name type="synonym">Chrysanthemum cinerariifolium</name>
    <dbReference type="NCBI Taxonomy" id="118510"/>
    <lineage>
        <taxon>Eukaryota</taxon>
        <taxon>Viridiplantae</taxon>
        <taxon>Streptophyta</taxon>
        <taxon>Embryophyta</taxon>
        <taxon>Tracheophyta</taxon>
        <taxon>Spermatophyta</taxon>
        <taxon>Magnoliopsida</taxon>
        <taxon>eudicotyledons</taxon>
        <taxon>Gunneridae</taxon>
        <taxon>Pentapetalae</taxon>
        <taxon>asterids</taxon>
        <taxon>campanulids</taxon>
        <taxon>Asterales</taxon>
        <taxon>Asteraceae</taxon>
        <taxon>Asteroideae</taxon>
        <taxon>Anthemideae</taxon>
        <taxon>Anthemidinae</taxon>
        <taxon>Tanacetum</taxon>
    </lineage>
</organism>
<dbReference type="EMBL" id="BKCJ011120209">
    <property type="protein sequence ID" value="GFC89298.1"/>
    <property type="molecule type" value="Genomic_DNA"/>
</dbReference>
<keyword evidence="1" id="KW-0808">Transferase</keyword>
<dbReference type="GO" id="GO:0003964">
    <property type="term" value="F:RNA-directed DNA polymerase activity"/>
    <property type="evidence" value="ECO:0007669"/>
    <property type="project" value="UniProtKB-KW"/>
</dbReference>